<comment type="caution">
    <text evidence="1">The sequence shown here is derived from an EMBL/GenBank/DDBJ whole genome shotgun (WGS) entry which is preliminary data.</text>
</comment>
<proteinExistence type="predicted"/>
<protein>
    <recommendedName>
        <fullName evidence="3">DUF4806 domain-containing protein</fullName>
    </recommendedName>
</protein>
<sequence length="357" mass="39621">MFYGDVIAKLKSKLDAPLHSFVCVCEAEFLGYSSTYENSQLKLKGYERYKQKIVNTSEEDTKRRKRTSKRLDDYVLEKSQIIKEKRKKAAPPRTNDFLGLPASTNIIESSQLDPIVEEDQLTQFEVEAESVINQTFGEEDDCSSGAQQDANLGDDADQHYQLQEPGEDAQGGQQDADQPAGEQAVTFDTSADGVLEVTGLRDLIEGLKNTVLHVLAEWKADQKVTNLSIKRIEKKITTLQAIVSAGSSDGNEIPIQDGEFALPVTAVNNSWENFDNLEEQLKDRSKASKLARIVADAACGKDVGEVLASCVNYMLDKSVQRMLVLKQVKKCIISKAVPRRKFKETISFKVARAASCD</sequence>
<accession>A0A8S1E430</accession>
<gene>
    <name evidence="1" type="ORF">CLODIP_2_CD15139</name>
</gene>
<organism evidence="1 2">
    <name type="scientific">Cloeon dipterum</name>
    <dbReference type="NCBI Taxonomy" id="197152"/>
    <lineage>
        <taxon>Eukaryota</taxon>
        <taxon>Metazoa</taxon>
        <taxon>Ecdysozoa</taxon>
        <taxon>Arthropoda</taxon>
        <taxon>Hexapoda</taxon>
        <taxon>Insecta</taxon>
        <taxon>Pterygota</taxon>
        <taxon>Palaeoptera</taxon>
        <taxon>Ephemeroptera</taxon>
        <taxon>Pisciforma</taxon>
        <taxon>Baetidae</taxon>
        <taxon>Cloeon</taxon>
    </lineage>
</organism>
<keyword evidence="2" id="KW-1185">Reference proteome</keyword>
<evidence type="ECO:0000313" key="1">
    <source>
        <dbReference type="EMBL" id="CAB3388365.1"/>
    </source>
</evidence>
<dbReference type="AlphaFoldDB" id="A0A8S1E430"/>
<dbReference type="Proteomes" id="UP000494165">
    <property type="component" value="Unassembled WGS sequence"/>
</dbReference>
<reference evidence="1 2" key="1">
    <citation type="submission" date="2020-04" db="EMBL/GenBank/DDBJ databases">
        <authorList>
            <person name="Alioto T."/>
            <person name="Alioto T."/>
            <person name="Gomez Garrido J."/>
        </authorList>
    </citation>
    <scope>NUCLEOTIDE SEQUENCE [LARGE SCALE GENOMIC DNA]</scope>
</reference>
<evidence type="ECO:0000313" key="2">
    <source>
        <dbReference type="Proteomes" id="UP000494165"/>
    </source>
</evidence>
<dbReference type="EMBL" id="CADEPI010000761">
    <property type="protein sequence ID" value="CAB3388365.1"/>
    <property type="molecule type" value="Genomic_DNA"/>
</dbReference>
<evidence type="ECO:0008006" key="3">
    <source>
        <dbReference type="Google" id="ProtNLM"/>
    </source>
</evidence>
<name>A0A8S1E430_9INSE</name>